<protein>
    <submittedName>
        <fullName evidence="1">Uncharacterized protein</fullName>
    </submittedName>
</protein>
<accession>A0ABZ1E2E7</accession>
<keyword evidence="2" id="KW-1185">Reference proteome</keyword>
<evidence type="ECO:0000313" key="1">
    <source>
        <dbReference type="EMBL" id="WRY34631.1"/>
    </source>
</evidence>
<dbReference type="RefSeq" id="WP_406721382.1">
    <property type="nucleotide sequence ID" value="NZ_CP135443.1"/>
</dbReference>
<organism evidence="1 2">
    <name type="scientific">Thioclava litoralis</name>
    <dbReference type="NCBI Taxonomy" id="3076557"/>
    <lineage>
        <taxon>Bacteria</taxon>
        <taxon>Pseudomonadati</taxon>
        <taxon>Pseudomonadota</taxon>
        <taxon>Alphaproteobacteria</taxon>
        <taxon>Rhodobacterales</taxon>
        <taxon>Paracoccaceae</taxon>
        <taxon>Thioclava</taxon>
    </lineage>
</organism>
<name>A0ABZ1E2E7_9RHOB</name>
<evidence type="ECO:0000313" key="2">
    <source>
        <dbReference type="Proteomes" id="UP001623290"/>
    </source>
</evidence>
<dbReference type="Proteomes" id="UP001623290">
    <property type="component" value="Chromosome"/>
</dbReference>
<gene>
    <name evidence="1" type="ORF">RPE78_04880</name>
</gene>
<sequence>MMLSSACPTSVGNRLRESKTARASVTLLERHDWLARLPEGAEVRGIARKEAYRIVRPADAV</sequence>
<reference evidence="1 2" key="1">
    <citation type="submission" date="2023-09" db="EMBL/GenBank/DDBJ databases">
        <title>Thioclava shenzhenensis sp. nov., a multidrug resistant bacteria-antagonizing species isolated from coastal seawater.</title>
        <authorList>
            <person name="Long M."/>
        </authorList>
    </citation>
    <scope>NUCLEOTIDE SEQUENCE [LARGE SCALE GENOMIC DNA]</scope>
    <source>
        <strain evidence="1 2">FTW29</strain>
    </source>
</reference>
<dbReference type="EMBL" id="CP135443">
    <property type="protein sequence ID" value="WRY34631.1"/>
    <property type="molecule type" value="Genomic_DNA"/>
</dbReference>
<proteinExistence type="predicted"/>